<accession>A0ABT8MQZ3</accession>
<name>A0ABT8MQZ3_9BACL</name>
<reference evidence="1 2" key="1">
    <citation type="submission" date="2023-06" db="EMBL/GenBank/DDBJ databases">
        <title>Novel species in genus Planococcus.</title>
        <authorList>
            <person name="Ning S."/>
        </authorList>
    </citation>
    <scope>NUCLEOTIDE SEQUENCE [LARGE SCALE GENOMIC DNA]</scope>
    <source>
        <strain evidence="1 2">N064</strain>
    </source>
</reference>
<organism evidence="1 2">
    <name type="scientific">Planococcus liqunii</name>
    <dbReference type="NCBI Taxonomy" id="3058394"/>
    <lineage>
        <taxon>Bacteria</taxon>
        <taxon>Bacillati</taxon>
        <taxon>Bacillota</taxon>
        <taxon>Bacilli</taxon>
        <taxon>Bacillales</taxon>
        <taxon>Caryophanaceae</taxon>
        <taxon>Planococcus</taxon>
    </lineage>
</organism>
<proteinExistence type="predicted"/>
<sequence length="44" mass="5762">MEKKRRKKEKKDRWWIWDVVEFFLELLDLLLYIPRLIIRIVREF</sequence>
<gene>
    <name evidence="1" type="ORF">QWY15_08025</name>
</gene>
<evidence type="ECO:0000313" key="2">
    <source>
        <dbReference type="Proteomes" id="UP001172054"/>
    </source>
</evidence>
<keyword evidence="2" id="KW-1185">Reference proteome</keyword>
<comment type="caution">
    <text evidence="1">The sequence shown here is derived from an EMBL/GenBank/DDBJ whole genome shotgun (WGS) entry which is preliminary data.</text>
</comment>
<dbReference type="RefSeq" id="WP_301725963.1">
    <property type="nucleotide sequence ID" value="NZ_JAUJWW010000003.1"/>
</dbReference>
<evidence type="ECO:0000313" key="1">
    <source>
        <dbReference type="EMBL" id="MDN7227233.1"/>
    </source>
</evidence>
<dbReference type="EMBL" id="JAUJWW010000003">
    <property type="protein sequence ID" value="MDN7227233.1"/>
    <property type="molecule type" value="Genomic_DNA"/>
</dbReference>
<dbReference type="Proteomes" id="UP001172054">
    <property type="component" value="Unassembled WGS sequence"/>
</dbReference>
<protein>
    <submittedName>
        <fullName evidence="1">Uncharacterized protein</fullName>
    </submittedName>
</protein>